<dbReference type="InterPro" id="IPR005835">
    <property type="entry name" value="NTP_transferase_dom"/>
</dbReference>
<protein>
    <submittedName>
        <fullName evidence="3">Mannose-1-phosphate guanylyltransferase</fullName>
    </submittedName>
</protein>
<keyword evidence="3" id="KW-0808">Transferase</keyword>
<dbReference type="Proteomes" id="UP000004474">
    <property type="component" value="Unassembled WGS sequence"/>
</dbReference>
<gene>
    <name evidence="3" type="ORF">B277_01904</name>
    <name evidence="4" type="ORF">CWN80_03600</name>
</gene>
<accession>K1EAX9</accession>
<evidence type="ECO:0000259" key="2">
    <source>
        <dbReference type="Pfam" id="PF22640"/>
    </source>
</evidence>
<dbReference type="GO" id="GO:0009298">
    <property type="term" value="P:GDP-mannose biosynthetic process"/>
    <property type="evidence" value="ECO:0007669"/>
    <property type="project" value="TreeGrafter"/>
</dbReference>
<dbReference type="STRING" id="1210046.B277_01904"/>
<evidence type="ECO:0000259" key="1">
    <source>
        <dbReference type="Pfam" id="PF00483"/>
    </source>
</evidence>
<dbReference type="Pfam" id="PF00483">
    <property type="entry name" value="NTP_transferase"/>
    <property type="match status" value="1"/>
</dbReference>
<dbReference type="Pfam" id="PF22640">
    <property type="entry name" value="ManC_GMP_beta-helix"/>
    <property type="match status" value="1"/>
</dbReference>
<dbReference type="SUPFAM" id="SSF53448">
    <property type="entry name" value="Nucleotide-diphospho-sugar transferases"/>
    <property type="match status" value="1"/>
</dbReference>
<evidence type="ECO:0000313" key="4">
    <source>
        <dbReference type="EMBL" id="RWU84673.1"/>
    </source>
</evidence>
<dbReference type="GO" id="GO:0004475">
    <property type="term" value="F:mannose-1-phosphate guanylyltransferase (GTP) activity"/>
    <property type="evidence" value="ECO:0007669"/>
    <property type="project" value="InterPro"/>
</dbReference>
<evidence type="ECO:0000313" key="3">
    <source>
        <dbReference type="EMBL" id="EKA62582.1"/>
    </source>
</evidence>
<dbReference type="PANTHER" id="PTHR46390:SF1">
    <property type="entry name" value="MANNOSE-1-PHOSPHATE GUANYLYLTRANSFERASE"/>
    <property type="match status" value="1"/>
</dbReference>
<dbReference type="InterPro" id="IPR054566">
    <property type="entry name" value="ManC/GMP-like_b-helix"/>
</dbReference>
<organism evidence="3 5">
    <name type="scientific">Janibacter hoylei PVAS-1</name>
    <dbReference type="NCBI Taxonomy" id="1210046"/>
    <lineage>
        <taxon>Bacteria</taxon>
        <taxon>Bacillati</taxon>
        <taxon>Actinomycetota</taxon>
        <taxon>Actinomycetes</taxon>
        <taxon>Micrococcales</taxon>
        <taxon>Intrasporangiaceae</taxon>
        <taxon>Janibacter</taxon>
    </lineage>
</organism>
<dbReference type="AlphaFoldDB" id="K1EAX9"/>
<reference evidence="3 5" key="2">
    <citation type="journal article" date="2012" name="J. Bacteriol.">
        <title>Genome Sequence of Janibacter hoylei MTCC8307, Isolated from the Stratospheric Air.</title>
        <authorList>
            <person name="Pawar S.P."/>
            <person name="Dhotre D.P."/>
            <person name="Shetty S.A."/>
            <person name="Chowdhury S.P."/>
            <person name="Chaudhari B.L."/>
            <person name="Shouche Y.S."/>
        </authorList>
    </citation>
    <scope>NUCLEOTIDE SEQUENCE [LARGE SCALE GENOMIC DNA]</scope>
    <source>
        <strain evidence="3 5">PVAS-1</strain>
    </source>
</reference>
<name>K1EAX9_9MICO</name>
<keyword evidence="3" id="KW-0548">Nucleotidyltransferase</keyword>
<comment type="caution">
    <text evidence="3">The sequence shown here is derived from an EMBL/GenBank/DDBJ whole genome shotgun (WGS) entry which is preliminary data.</text>
</comment>
<dbReference type="RefSeq" id="WP_007924495.1">
    <property type="nucleotide sequence ID" value="NZ_ALWX01000005.1"/>
</dbReference>
<dbReference type="EMBL" id="ALWX01000005">
    <property type="protein sequence ID" value="EKA62582.1"/>
    <property type="molecule type" value="Genomic_DNA"/>
</dbReference>
<evidence type="ECO:0000313" key="6">
    <source>
        <dbReference type="Proteomes" id="UP000288711"/>
    </source>
</evidence>
<dbReference type="PANTHER" id="PTHR46390">
    <property type="entry name" value="MANNOSE-1-PHOSPHATE GUANYLYLTRANSFERASE"/>
    <property type="match status" value="1"/>
</dbReference>
<dbReference type="Proteomes" id="UP000288711">
    <property type="component" value="Unassembled WGS sequence"/>
</dbReference>
<dbReference type="InterPro" id="IPR049577">
    <property type="entry name" value="GMPP_N"/>
</dbReference>
<dbReference type="eggNOG" id="COG0836">
    <property type="taxonomic scope" value="Bacteria"/>
</dbReference>
<dbReference type="InterPro" id="IPR029044">
    <property type="entry name" value="Nucleotide-diphossugar_trans"/>
</dbReference>
<dbReference type="PATRIC" id="fig|1210046.3.peg.371"/>
<dbReference type="InterPro" id="IPR051161">
    <property type="entry name" value="Mannose-6P_isomerase_type2"/>
</dbReference>
<reference evidence="4" key="3">
    <citation type="submission" date="2017-11" db="EMBL/GenBank/DDBJ databases">
        <authorList>
            <person name="Seuylemezian A."/>
            <person name="Cooper K."/>
            <person name="Vaishampayan P."/>
        </authorList>
    </citation>
    <scope>NUCLEOTIDE SEQUENCE</scope>
    <source>
        <strain evidence="4">PVAS-1</strain>
    </source>
</reference>
<feature type="domain" description="MannoseP isomerase/GMP-like beta-helix" evidence="2">
    <location>
        <begin position="304"/>
        <end position="354"/>
    </location>
</feature>
<dbReference type="SUPFAM" id="SSF159283">
    <property type="entry name" value="Guanosine diphospho-D-mannose pyrophosphorylase/mannose-6-phosphate isomerase linker domain"/>
    <property type="match status" value="1"/>
</dbReference>
<dbReference type="CDD" id="cd02509">
    <property type="entry name" value="GDP-M1P_Guanylyltransferase"/>
    <property type="match status" value="1"/>
</dbReference>
<keyword evidence="6" id="KW-1185">Reference proteome</keyword>
<reference evidence="4 6" key="1">
    <citation type="journal article" date="2009" name="Int. J. Syst. Evol. Microbiol.">
        <title>Janibacter hoylei sp. nov., Bacillus isronensis sp. nov. and Bacillus aryabhattai sp. nov., isolated from cryotubes used for collecting air from the upper atmosphere.</title>
        <authorList>
            <person name="Shivaji S."/>
            <person name="Chaturvedi P."/>
            <person name="Begum Z."/>
            <person name="Pindi P.K."/>
            <person name="Manorama R."/>
            <person name="Padmanaban D.A."/>
            <person name="Shouche Y.S."/>
            <person name="Pawar S."/>
            <person name="Vaishampayan P."/>
            <person name="Dutt C.B."/>
            <person name="Datta G.N."/>
            <person name="Manchanda R.K."/>
            <person name="Rao U.R."/>
            <person name="Bhargava P.M."/>
            <person name="Narlikar J.V."/>
        </authorList>
    </citation>
    <scope>NUCLEOTIDE SEQUENCE [LARGE SCALE GENOMIC DNA]</scope>
    <source>
        <strain evidence="4 6">PVAS-1</strain>
    </source>
</reference>
<dbReference type="Gene3D" id="3.90.550.10">
    <property type="entry name" value="Spore Coat Polysaccharide Biosynthesis Protein SpsA, Chain A"/>
    <property type="match status" value="1"/>
</dbReference>
<proteinExistence type="predicted"/>
<sequence length="363" mass="38610">MTTTPDLDRFWAVVPAGGAGTRLWPVSRASSPKFLHDLTGSGRTLIQATVDRLRVLAGERVLVVTGAAHADAVREQVPDLPSDLLIAEPSPRDSMAAIGLAAAVLELRDPEAIIGSFAADHVIGDQAVFDRAVTEAVGVAQRDDRLVTIGIEPTFPSTGFGYIQMGPRLRAHPSAARVRQFVEKPDARRAASYLATGEFRWNAGMFVVRATTLLDLLGRWHPELADGLREIAADPTLLEERWEGLEKIAIDHAVAEPAADEGLVAVVPGDFDWDDVGDFKSLTGLLPQGEGAMTVVGDPAQVQAVDSGGLVVSESGRMVAVVGLEDVVIVETDDALLVASRERAQDVKLVVEALKAAGRTDLV</sequence>
<dbReference type="EMBL" id="PIPF01000003">
    <property type="protein sequence ID" value="RWU84673.1"/>
    <property type="molecule type" value="Genomic_DNA"/>
</dbReference>
<dbReference type="OrthoDB" id="9806359at2"/>
<feature type="domain" description="Nucleotidyl transferase" evidence="1">
    <location>
        <begin position="12"/>
        <end position="283"/>
    </location>
</feature>
<evidence type="ECO:0000313" key="5">
    <source>
        <dbReference type="Proteomes" id="UP000004474"/>
    </source>
</evidence>